<dbReference type="Gene3D" id="3.40.720.10">
    <property type="entry name" value="Alkaline Phosphatase, subunit A"/>
    <property type="match status" value="1"/>
</dbReference>
<dbReference type="InterPro" id="IPR000917">
    <property type="entry name" value="Sulfatase_N"/>
</dbReference>
<evidence type="ECO:0000256" key="5">
    <source>
        <dbReference type="ARBA" id="ARBA00023136"/>
    </source>
</evidence>
<organism evidence="8 9">
    <name type="scientific">Vreelandella aquamarina</name>
    <dbReference type="NCBI Taxonomy" id="77097"/>
    <lineage>
        <taxon>Bacteria</taxon>
        <taxon>Pseudomonadati</taxon>
        <taxon>Pseudomonadota</taxon>
        <taxon>Gammaproteobacteria</taxon>
        <taxon>Oceanospirillales</taxon>
        <taxon>Halomonadaceae</taxon>
        <taxon>Vreelandella</taxon>
    </lineage>
</organism>
<dbReference type="Proteomes" id="UP000501053">
    <property type="component" value="Chromosome"/>
</dbReference>
<feature type="transmembrane region" description="Helical" evidence="6">
    <location>
        <begin position="156"/>
        <end position="174"/>
    </location>
</feature>
<dbReference type="RefSeq" id="WP_172514658.1">
    <property type="nucleotide sequence ID" value="NZ_AP022869.1"/>
</dbReference>
<keyword evidence="4 6" id="KW-1133">Transmembrane helix</keyword>
<feature type="transmembrane region" description="Helical" evidence="6">
    <location>
        <begin position="126"/>
        <end position="144"/>
    </location>
</feature>
<name>A0A6F8X9J1_9GAMM</name>
<dbReference type="AlphaFoldDB" id="A0A6F8X9J1"/>
<keyword evidence="5 6" id="KW-0472">Membrane</keyword>
<accession>A0A6F8X9J1</accession>
<dbReference type="GO" id="GO:0005886">
    <property type="term" value="C:plasma membrane"/>
    <property type="evidence" value="ECO:0007669"/>
    <property type="project" value="UniProtKB-SubCell"/>
</dbReference>
<dbReference type="Pfam" id="PF00884">
    <property type="entry name" value="Sulfatase"/>
    <property type="match status" value="1"/>
</dbReference>
<dbReference type="PANTHER" id="PTHR47371:SF3">
    <property type="entry name" value="PHOSPHOGLYCEROL TRANSFERASE I"/>
    <property type="match status" value="1"/>
</dbReference>
<evidence type="ECO:0000256" key="2">
    <source>
        <dbReference type="ARBA" id="ARBA00022475"/>
    </source>
</evidence>
<feature type="transmembrane region" description="Helical" evidence="6">
    <location>
        <begin position="47"/>
        <end position="64"/>
    </location>
</feature>
<evidence type="ECO:0000256" key="3">
    <source>
        <dbReference type="ARBA" id="ARBA00022692"/>
    </source>
</evidence>
<protein>
    <recommendedName>
        <fullName evidence="7">Sulfatase N-terminal domain-containing protein</fullName>
    </recommendedName>
</protein>
<feature type="transmembrane region" description="Helical" evidence="6">
    <location>
        <begin position="7"/>
        <end position="27"/>
    </location>
</feature>
<keyword evidence="2" id="KW-1003">Cell membrane</keyword>
<dbReference type="CDD" id="cd16015">
    <property type="entry name" value="LTA_synthase"/>
    <property type="match status" value="1"/>
</dbReference>
<dbReference type="PANTHER" id="PTHR47371">
    <property type="entry name" value="LIPOTEICHOIC ACID SYNTHASE"/>
    <property type="match status" value="1"/>
</dbReference>
<dbReference type="InterPro" id="IPR050448">
    <property type="entry name" value="OpgB/LTA_synthase_biosynth"/>
</dbReference>
<evidence type="ECO:0000313" key="9">
    <source>
        <dbReference type="Proteomes" id="UP000501053"/>
    </source>
</evidence>
<reference evidence="8 9" key="1">
    <citation type="submission" date="2020-03" db="EMBL/GenBank/DDBJ databases">
        <title>Complete Genome Sequence of Halomonas meridiana strain Eplume2, isolated from hydrothermal-plume in the north east Pacific Ocean.</title>
        <authorList>
            <person name="Kurihara Y."/>
            <person name="Kawai S."/>
            <person name="Sakai A."/>
            <person name="Galipon J."/>
            <person name="Arakawa K."/>
        </authorList>
    </citation>
    <scope>NUCLEOTIDE SEQUENCE [LARGE SCALE GENOMIC DNA]</scope>
    <source>
        <strain evidence="8 9">Eplume2</strain>
    </source>
</reference>
<dbReference type="SUPFAM" id="SSF53649">
    <property type="entry name" value="Alkaline phosphatase-like"/>
    <property type="match status" value="1"/>
</dbReference>
<sequence>MKLRYGWGVVGGIVGLLVLCLLGRRLFVLQAMSYEVLGCRACVVPNVLASDVPYWAVVVALFVVSFGRRGWLWRGVWRGVALLGVALYAADMWVMSQFSTRLMLADIRVYTADTAQALALVLQWPLLHQLLVVGGLVLGAALWWWPVSEPISRRGIVLCGIALAGLGGGAWAYTPPGYVHEWALKNVVQANWPTGLAAPYSHATQERLLAERPPEQCWAGRDQRDHVVMLVLESWSTYHSQAWLGVNDWTPRLDAWAAQGRQFETLYAGGFNTNEGLFSLLTGRDVVLPILPAHQQGAFEGAWGIENSLPAQLGKQGYQTTFMTSGNLAYTRKGEWLSQLGFEALWGHDAPAFDGVERGHFGAVPDDVLYSSALAHITRLRQDHAASLTVIENVSSHHPYVHPYSGERSEEAVFRYMDKAAGEFIDQLAASGFLEEGTLVVVSDHRAMTFVTAEEQARFGLGAVSRIPGFMLGRGVEPGKVTLPFHQADIMPTLLRQQGERVCLHGPLRDGLDVAASEPRCMMHARGDQRDRVNVYCPEGKGTIKVMGDDSYFVNNEGLESGRRQQLLDALARQRLALEP</sequence>
<evidence type="ECO:0000259" key="7">
    <source>
        <dbReference type="Pfam" id="PF00884"/>
    </source>
</evidence>
<evidence type="ECO:0000256" key="6">
    <source>
        <dbReference type="SAM" id="Phobius"/>
    </source>
</evidence>
<gene>
    <name evidence="8" type="ORF">HMEPL2_11090</name>
</gene>
<evidence type="ECO:0000256" key="1">
    <source>
        <dbReference type="ARBA" id="ARBA00004651"/>
    </source>
</evidence>
<dbReference type="InterPro" id="IPR017850">
    <property type="entry name" value="Alkaline_phosphatase_core_sf"/>
</dbReference>
<feature type="domain" description="Sulfatase N-terminal" evidence="7">
    <location>
        <begin position="226"/>
        <end position="496"/>
    </location>
</feature>
<keyword evidence="3 6" id="KW-0812">Transmembrane</keyword>
<dbReference type="EMBL" id="AP022869">
    <property type="protein sequence ID" value="BCB70758.1"/>
    <property type="molecule type" value="Genomic_DNA"/>
</dbReference>
<comment type="subcellular location">
    <subcellularLocation>
        <location evidence="1">Cell membrane</location>
        <topology evidence="1">Multi-pass membrane protein</topology>
    </subcellularLocation>
</comment>
<feature type="transmembrane region" description="Helical" evidence="6">
    <location>
        <begin position="76"/>
        <end position="95"/>
    </location>
</feature>
<evidence type="ECO:0000313" key="8">
    <source>
        <dbReference type="EMBL" id="BCB70758.1"/>
    </source>
</evidence>
<proteinExistence type="predicted"/>
<evidence type="ECO:0000256" key="4">
    <source>
        <dbReference type="ARBA" id="ARBA00022989"/>
    </source>
</evidence>
<keyword evidence="9" id="KW-1185">Reference proteome</keyword>